<dbReference type="PANTHER" id="PTHR30469:SF15">
    <property type="entry name" value="HLYD FAMILY OF SECRETION PROTEINS"/>
    <property type="match status" value="1"/>
</dbReference>
<proteinExistence type="inferred from homology"/>
<reference evidence="4" key="1">
    <citation type="submission" date="2023-07" db="EMBL/GenBank/DDBJ databases">
        <title>Genomic Encyclopedia of Type Strains, Phase IV (KMG-IV): sequencing the most valuable type-strain genomes for metagenomic binning, comparative biology and taxonomic classification.</title>
        <authorList>
            <person name="Goeker M."/>
        </authorList>
    </citation>
    <scope>NUCLEOTIDE SEQUENCE</scope>
    <source>
        <strain evidence="4">DSM 26174</strain>
    </source>
</reference>
<gene>
    <name evidence="4" type="ORF">HNQ88_004376</name>
</gene>
<dbReference type="Proteomes" id="UP001185092">
    <property type="component" value="Unassembled WGS sequence"/>
</dbReference>
<dbReference type="GO" id="GO:1990281">
    <property type="term" value="C:efflux pump complex"/>
    <property type="evidence" value="ECO:0007669"/>
    <property type="project" value="TreeGrafter"/>
</dbReference>
<dbReference type="InterPro" id="IPR058647">
    <property type="entry name" value="BSH_CzcB-like"/>
</dbReference>
<dbReference type="NCBIfam" id="TIGR01730">
    <property type="entry name" value="RND_mfp"/>
    <property type="match status" value="1"/>
</dbReference>
<dbReference type="Gene3D" id="2.40.50.100">
    <property type="match status" value="1"/>
</dbReference>
<dbReference type="PANTHER" id="PTHR30469">
    <property type="entry name" value="MULTIDRUG RESISTANCE PROTEIN MDTA"/>
    <property type="match status" value="1"/>
</dbReference>
<dbReference type="InterPro" id="IPR006143">
    <property type="entry name" value="RND_pump_MFP"/>
</dbReference>
<dbReference type="AlphaFoldDB" id="A0AAE3XSI2"/>
<protein>
    <submittedName>
        <fullName evidence="4">RND family efflux transporter MFP subunit</fullName>
    </submittedName>
</protein>
<dbReference type="Gene3D" id="1.10.287.470">
    <property type="entry name" value="Helix hairpin bin"/>
    <property type="match status" value="1"/>
</dbReference>
<dbReference type="PROSITE" id="PS51257">
    <property type="entry name" value="PROKAR_LIPOPROTEIN"/>
    <property type="match status" value="1"/>
</dbReference>
<dbReference type="SUPFAM" id="SSF111369">
    <property type="entry name" value="HlyD-like secretion proteins"/>
    <property type="match status" value="1"/>
</dbReference>
<evidence type="ECO:0000259" key="3">
    <source>
        <dbReference type="Pfam" id="PF25989"/>
    </source>
</evidence>
<organism evidence="4 5">
    <name type="scientific">Aureibacter tunicatorum</name>
    <dbReference type="NCBI Taxonomy" id="866807"/>
    <lineage>
        <taxon>Bacteria</taxon>
        <taxon>Pseudomonadati</taxon>
        <taxon>Bacteroidota</taxon>
        <taxon>Cytophagia</taxon>
        <taxon>Cytophagales</taxon>
        <taxon>Persicobacteraceae</taxon>
        <taxon>Aureibacter</taxon>
    </lineage>
</organism>
<keyword evidence="5" id="KW-1185">Reference proteome</keyword>
<evidence type="ECO:0000256" key="1">
    <source>
        <dbReference type="ARBA" id="ARBA00009477"/>
    </source>
</evidence>
<dbReference type="EMBL" id="JAVDQD010000007">
    <property type="protein sequence ID" value="MDR6241298.1"/>
    <property type="molecule type" value="Genomic_DNA"/>
</dbReference>
<dbReference type="Pfam" id="PF25989">
    <property type="entry name" value="YknX_C"/>
    <property type="match status" value="1"/>
</dbReference>
<name>A0AAE3XSI2_9BACT</name>
<dbReference type="InterPro" id="IPR058637">
    <property type="entry name" value="YknX-like_C"/>
</dbReference>
<dbReference type="RefSeq" id="WP_309941939.1">
    <property type="nucleotide sequence ID" value="NZ_AP025305.1"/>
</dbReference>
<dbReference type="Gene3D" id="2.40.30.170">
    <property type="match status" value="1"/>
</dbReference>
<evidence type="ECO:0000313" key="4">
    <source>
        <dbReference type="EMBL" id="MDR6241298.1"/>
    </source>
</evidence>
<dbReference type="Gene3D" id="2.40.420.20">
    <property type="match status" value="1"/>
</dbReference>
<evidence type="ECO:0000259" key="2">
    <source>
        <dbReference type="Pfam" id="PF25973"/>
    </source>
</evidence>
<sequence>MNKLIYWQSISCLILMSIFSCDSKEKQTVPSSNKEFKTFKLEKKKIEKTLQLPVEIFPQDEAIISPKVEGYIKDLRVDIGDFVKKGQILLILDAPEIIANYAEAQAKRNEAQAVYAASKDNFDRLTKASKMNGIISNADLIQAQKHMEASLSALTSASSAVNSFAQLKEYLVIRAPFDGQISKRFINIGDFVSTNSKSKLFHLMDMSTSRVHLYMPESYVNFHLQDSILRFETDAIHNKVFEAKLKRKSGEIDFDTRTELWEFEHINSSNKLKAGMYATGELNISRSGLSFVVPKTAIVTAMEDQFLISIQNGIANRISVKKGLIQGDSIEVFGNLNERDQILFRGSEEITHGQKIN</sequence>
<dbReference type="GO" id="GO:0015562">
    <property type="term" value="F:efflux transmembrane transporter activity"/>
    <property type="evidence" value="ECO:0007669"/>
    <property type="project" value="TreeGrafter"/>
</dbReference>
<evidence type="ECO:0000313" key="5">
    <source>
        <dbReference type="Proteomes" id="UP001185092"/>
    </source>
</evidence>
<feature type="domain" description="YknX-like C-terminal permuted SH3-like" evidence="3">
    <location>
        <begin position="292"/>
        <end position="356"/>
    </location>
</feature>
<accession>A0AAE3XSI2</accession>
<dbReference type="Pfam" id="PF25973">
    <property type="entry name" value="BSH_CzcB"/>
    <property type="match status" value="1"/>
</dbReference>
<feature type="domain" description="CzcB-like barrel-sandwich hybrid" evidence="2">
    <location>
        <begin position="62"/>
        <end position="197"/>
    </location>
</feature>
<comment type="caution">
    <text evidence="4">The sequence shown here is derived from an EMBL/GenBank/DDBJ whole genome shotgun (WGS) entry which is preliminary data.</text>
</comment>
<comment type="similarity">
    <text evidence="1">Belongs to the membrane fusion protein (MFP) (TC 8.A.1) family.</text>
</comment>